<dbReference type="NCBIfam" id="NF001617">
    <property type="entry name" value="PRK00407.1"/>
    <property type="match status" value="1"/>
</dbReference>
<dbReference type="PANTHER" id="PTHR12682">
    <property type="entry name" value="ARCHEASE"/>
    <property type="match status" value="1"/>
</dbReference>
<keyword evidence="4 5" id="KW-0106">Calcium</keyword>
<protein>
    <recommendedName>
        <fullName evidence="5">Protein archease</fullName>
    </recommendedName>
</protein>
<evidence type="ECO:0000313" key="8">
    <source>
        <dbReference type="Proteomes" id="UP001320159"/>
    </source>
</evidence>
<dbReference type="InterPro" id="IPR022952">
    <property type="entry name" value="Archease_arc"/>
</dbReference>
<dbReference type="Gene3D" id="3.55.10.10">
    <property type="entry name" value="Archease domain"/>
    <property type="match status" value="1"/>
</dbReference>
<comment type="similarity">
    <text evidence="1 5">Belongs to the archease family.</text>
</comment>
<evidence type="ECO:0000313" key="7">
    <source>
        <dbReference type="EMBL" id="MCD1293974.1"/>
    </source>
</evidence>
<keyword evidence="8" id="KW-1185">Reference proteome</keyword>
<feature type="binding site" evidence="5">
    <location>
        <position position="141"/>
    </location>
    <ligand>
        <name>Ca(2+)</name>
        <dbReference type="ChEBI" id="CHEBI:29108"/>
    </ligand>
</feature>
<feature type="binding site" evidence="5">
    <location>
        <position position="13"/>
    </location>
    <ligand>
        <name>Ca(2+)</name>
        <dbReference type="ChEBI" id="CHEBI:29108"/>
    </ligand>
</feature>
<gene>
    <name evidence="7" type="ORF">CUJ83_03055</name>
</gene>
<evidence type="ECO:0000256" key="4">
    <source>
        <dbReference type="ARBA" id="ARBA00022837"/>
    </source>
</evidence>
<dbReference type="EMBL" id="PGCK01000002">
    <property type="protein sequence ID" value="MCD1293974.1"/>
    <property type="molecule type" value="Genomic_DNA"/>
</dbReference>
<comment type="function">
    <text evidence="5">Activates the tRNA-splicing ligase complex by facilitating the enzymatic turnover of catalytic subunit RtcB. Acts by promoting the guanylylation of RtcB, a key intermediate step in tRNA ligation. Can also alter the NTP specificity of RtcB such that ATP, dGTP or ITP is used efficiently.</text>
</comment>
<dbReference type="PANTHER" id="PTHR12682:SF11">
    <property type="entry name" value="PROTEIN ARCHEASE"/>
    <property type="match status" value="1"/>
</dbReference>
<dbReference type="GO" id="GO:0006388">
    <property type="term" value="P:tRNA splicing, via endonucleolytic cleavage and ligation"/>
    <property type="evidence" value="ECO:0007669"/>
    <property type="project" value="UniProtKB-UniRule"/>
</dbReference>
<evidence type="ECO:0000259" key="6">
    <source>
        <dbReference type="Pfam" id="PF01951"/>
    </source>
</evidence>
<dbReference type="InterPro" id="IPR023572">
    <property type="entry name" value="Archease_dom"/>
</dbReference>
<dbReference type="SUPFAM" id="SSF69819">
    <property type="entry name" value="MTH1598-like"/>
    <property type="match status" value="1"/>
</dbReference>
<dbReference type="InterPro" id="IPR002804">
    <property type="entry name" value="Archease"/>
</dbReference>
<reference evidence="7 8" key="1">
    <citation type="submission" date="2017-11" db="EMBL/GenBank/DDBJ databases">
        <title>Isolation and Characterization of Family Methanocellaceae Species from Potential Methane Hydrate Area Offshore Southwestern Taiwan.</title>
        <authorList>
            <person name="Zhang W.-L."/>
            <person name="Chen W.-C."/>
            <person name="Lai M.-C."/>
            <person name="Chen S.-C."/>
        </authorList>
    </citation>
    <scope>NUCLEOTIDE SEQUENCE [LARGE SCALE GENOMIC DNA]</scope>
    <source>
        <strain evidence="7 8">CWC-04</strain>
    </source>
</reference>
<dbReference type="Pfam" id="PF01951">
    <property type="entry name" value="Archease"/>
    <property type="match status" value="1"/>
</dbReference>
<dbReference type="InterPro" id="IPR036820">
    <property type="entry name" value="Archease_dom_sf"/>
</dbReference>
<comment type="caution">
    <text evidence="7">The sequence shown here is derived from an EMBL/GenBank/DDBJ whole genome shotgun (WGS) entry which is preliminary data.</text>
</comment>
<evidence type="ECO:0000256" key="2">
    <source>
        <dbReference type="ARBA" id="ARBA00022694"/>
    </source>
</evidence>
<keyword evidence="2 5" id="KW-0819">tRNA processing</keyword>
<evidence type="ECO:0000256" key="1">
    <source>
        <dbReference type="ARBA" id="ARBA00007963"/>
    </source>
</evidence>
<dbReference type="AlphaFoldDB" id="A0AAP2RAL6"/>
<name>A0AAP2RAL6_9EURY</name>
<feature type="domain" description="Archease" evidence="6">
    <location>
        <begin position="5"/>
        <end position="142"/>
    </location>
</feature>
<accession>A0AAP2RAL6</accession>
<dbReference type="Proteomes" id="UP001320159">
    <property type="component" value="Unassembled WGS sequence"/>
</dbReference>
<evidence type="ECO:0000256" key="5">
    <source>
        <dbReference type="HAMAP-Rule" id="MF_01222"/>
    </source>
</evidence>
<feature type="binding site" evidence="5">
    <location>
        <position position="142"/>
    </location>
    <ligand>
        <name>Ca(2+)</name>
        <dbReference type="ChEBI" id="CHEBI:29108"/>
    </ligand>
</feature>
<dbReference type="GO" id="GO:0005509">
    <property type="term" value="F:calcium ion binding"/>
    <property type="evidence" value="ECO:0007669"/>
    <property type="project" value="UniProtKB-UniRule"/>
</dbReference>
<organism evidence="7 8">
    <name type="scientific">Methanooceanicella nereidis</name>
    <dbReference type="NCBI Taxonomy" id="2052831"/>
    <lineage>
        <taxon>Archaea</taxon>
        <taxon>Methanobacteriati</taxon>
        <taxon>Methanobacteriota</taxon>
        <taxon>Stenosarchaea group</taxon>
        <taxon>Methanomicrobia</taxon>
        <taxon>Methanocellales</taxon>
        <taxon>Methanocellaceae</taxon>
        <taxon>Methanooceanicella</taxon>
    </lineage>
</organism>
<sequence>MKADFEYLEHTADAEFIAYGRTVDEAFVNAARATFNLIIDAGNVNTDVVRDVEVTDDDLDFLLHGWISELLYLLEVEKLVFGKFEASVKRSDGQYTLTGKAYGEKIDDEKHQISMHIKAVTFHDLRVEKKDNLYEAQILLDI</sequence>
<dbReference type="HAMAP" id="MF_01222">
    <property type="entry name" value="Archease_arch"/>
    <property type="match status" value="1"/>
</dbReference>
<evidence type="ECO:0000256" key="3">
    <source>
        <dbReference type="ARBA" id="ARBA00022723"/>
    </source>
</evidence>
<keyword evidence="3 5" id="KW-0479">Metal-binding</keyword>
<dbReference type="RefSeq" id="WP_230740489.1">
    <property type="nucleotide sequence ID" value="NZ_PGCK01000002.1"/>
</dbReference>
<proteinExistence type="inferred from homology"/>